<evidence type="ECO:0000313" key="4">
    <source>
        <dbReference type="EMBL" id="MFC4588760.1"/>
    </source>
</evidence>
<dbReference type="RefSeq" id="WP_262842384.1">
    <property type="nucleotide sequence ID" value="NZ_JANZYP010000010.1"/>
</dbReference>
<organism evidence="4 5">
    <name type="scientific">Sphaerisporangium corydalis</name>
    <dbReference type="NCBI Taxonomy" id="1441875"/>
    <lineage>
        <taxon>Bacteria</taxon>
        <taxon>Bacillati</taxon>
        <taxon>Actinomycetota</taxon>
        <taxon>Actinomycetes</taxon>
        <taxon>Streptosporangiales</taxon>
        <taxon>Streptosporangiaceae</taxon>
        <taxon>Sphaerisporangium</taxon>
    </lineage>
</organism>
<reference evidence="5" key="1">
    <citation type="journal article" date="2019" name="Int. J. Syst. Evol. Microbiol.">
        <title>The Global Catalogue of Microorganisms (GCM) 10K type strain sequencing project: providing services to taxonomists for standard genome sequencing and annotation.</title>
        <authorList>
            <consortium name="The Broad Institute Genomics Platform"/>
            <consortium name="The Broad Institute Genome Sequencing Center for Infectious Disease"/>
            <person name="Wu L."/>
            <person name="Ma J."/>
        </authorList>
    </citation>
    <scope>NUCLEOTIDE SEQUENCE [LARGE SCALE GENOMIC DNA]</scope>
    <source>
        <strain evidence="5">CCUG 49560</strain>
    </source>
</reference>
<accession>A0ABV9EIJ4</accession>
<dbReference type="EMBL" id="JBHSFN010000013">
    <property type="protein sequence ID" value="MFC4588760.1"/>
    <property type="molecule type" value="Genomic_DNA"/>
</dbReference>
<name>A0ABV9EIJ4_9ACTN</name>
<feature type="compositionally biased region" description="Basic and acidic residues" evidence="2">
    <location>
        <begin position="134"/>
        <end position="145"/>
    </location>
</feature>
<dbReference type="PANTHER" id="PTHR11461:SF211">
    <property type="entry name" value="GH10112P-RELATED"/>
    <property type="match status" value="1"/>
</dbReference>
<dbReference type="InterPro" id="IPR036186">
    <property type="entry name" value="Serpin_sf"/>
</dbReference>
<dbReference type="PROSITE" id="PS51257">
    <property type="entry name" value="PROKAR_LIPOPROTEIN"/>
    <property type="match status" value="1"/>
</dbReference>
<dbReference type="CDD" id="cd19590">
    <property type="entry name" value="serpin_thermopin-like"/>
    <property type="match status" value="1"/>
</dbReference>
<proteinExistence type="inferred from homology"/>
<gene>
    <name evidence="4" type="ORF">ACFO8L_21910</name>
</gene>
<dbReference type="Pfam" id="PF00079">
    <property type="entry name" value="Serpin"/>
    <property type="match status" value="1"/>
</dbReference>
<sequence>MIPARLPRREFLVAALLAVAVTACGGRGDSRVLVAEGVSREVPKDAPVAEVVKGITEFGHALYAAGARDTVNTVLSPLSIAYAFGMARAGAAGVTSAEMDKAFGFPAAGPHTAFNTLSRQIVTVDGPPPAPDPEGERDASSEPRDPVVGIANGLFTQEGLPVRQEFLRTLASQYGAGVHTVDFAKDATGDINAWADEQTAGRVKKVFDQLAPATKLVIANAVYLKADWLHTFAEGPAEENAAFTRADGSEVRTKLMHLTSDLRYASGTGWQAVELPYAKSDLVMWVLVPERGGSPADLLRPAALARVATGLRTASVDLFLPGWDFATGLDLEPPLRKLGLAGIFDHGDFSGIADGIFLGQAIHRANISVDEWGTEAAAVTGLAFPTSARLDRGAKVRADHPFAFAIMHRTTLTPLFIGHVADPTAKA</sequence>
<keyword evidence="5" id="KW-1185">Reference proteome</keyword>
<evidence type="ECO:0000256" key="1">
    <source>
        <dbReference type="RuleBase" id="RU000411"/>
    </source>
</evidence>
<dbReference type="SMART" id="SM00093">
    <property type="entry name" value="SERPIN"/>
    <property type="match status" value="1"/>
</dbReference>
<dbReference type="PANTHER" id="PTHR11461">
    <property type="entry name" value="SERINE PROTEASE INHIBITOR, SERPIN"/>
    <property type="match status" value="1"/>
</dbReference>
<dbReference type="InterPro" id="IPR000215">
    <property type="entry name" value="Serpin_fam"/>
</dbReference>
<dbReference type="Gene3D" id="3.30.497.10">
    <property type="entry name" value="Antithrombin, subunit I, domain 2"/>
    <property type="match status" value="1"/>
</dbReference>
<dbReference type="Proteomes" id="UP001595891">
    <property type="component" value="Unassembled WGS sequence"/>
</dbReference>
<dbReference type="InterPro" id="IPR042178">
    <property type="entry name" value="Serpin_sf_1"/>
</dbReference>
<comment type="caution">
    <text evidence="4">The sequence shown here is derived from an EMBL/GenBank/DDBJ whole genome shotgun (WGS) entry which is preliminary data.</text>
</comment>
<evidence type="ECO:0000313" key="5">
    <source>
        <dbReference type="Proteomes" id="UP001595891"/>
    </source>
</evidence>
<dbReference type="SUPFAM" id="SSF56574">
    <property type="entry name" value="Serpins"/>
    <property type="match status" value="1"/>
</dbReference>
<feature type="domain" description="Serpin" evidence="3">
    <location>
        <begin position="60"/>
        <end position="423"/>
    </location>
</feature>
<comment type="similarity">
    <text evidence="1">Belongs to the serpin family.</text>
</comment>
<feature type="region of interest" description="Disordered" evidence="2">
    <location>
        <begin position="122"/>
        <end position="146"/>
    </location>
</feature>
<evidence type="ECO:0000256" key="2">
    <source>
        <dbReference type="SAM" id="MobiDB-lite"/>
    </source>
</evidence>
<dbReference type="InterPro" id="IPR023796">
    <property type="entry name" value="Serpin_dom"/>
</dbReference>
<dbReference type="InterPro" id="IPR042185">
    <property type="entry name" value="Serpin_sf_2"/>
</dbReference>
<dbReference type="Gene3D" id="2.30.39.10">
    <property type="entry name" value="Alpha-1-antitrypsin, domain 1"/>
    <property type="match status" value="1"/>
</dbReference>
<evidence type="ECO:0000259" key="3">
    <source>
        <dbReference type="SMART" id="SM00093"/>
    </source>
</evidence>
<protein>
    <submittedName>
        <fullName evidence="4">Serpin family protein</fullName>
    </submittedName>
</protein>